<sequence length="88" mass="9915">MLGSDFFLSPKQVIGANEHGFKKMTKYKFNDEGDRVKKITTTPVRKLANTRLSKHAVERHSWVKFGDAVHEDVGSRLTTVSTVEIISP</sequence>
<keyword evidence="3" id="KW-1185">Reference proteome</keyword>
<organism evidence="2 3">
    <name type="scientific">Mikania micrantha</name>
    <name type="common">bitter vine</name>
    <dbReference type="NCBI Taxonomy" id="192012"/>
    <lineage>
        <taxon>Eukaryota</taxon>
        <taxon>Viridiplantae</taxon>
        <taxon>Streptophyta</taxon>
        <taxon>Embryophyta</taxon>
        <taxon>Tracheophyta</taxon>
        <taxon>Spermatophyta</taxon>
        <taxon>Magnoliopsida</taxon>
        <taxon>eudicotyledons</taxon>
        <taxon>Gunneridae</taxon>
        <taxon>Pentapetalae</taxon>
        <taxon>asterids</taxon>
        <taxon>campanulids</taxon>
        <taxon>Asterales</taxon>
        <taxon>Asteraceae</taxon>
        <taxon>Asteroideae</taxon>
        <taxon>Heliantheae alliance</taxon>
        <taxon>Eupatorieae</taxon>
        <taxon>Mikania</taxon>
    </lineage>
</organism>
<name>A0A5N6NH05_9ASTR</name>
<comment type="caution">
    <text evidence="2">The sequence shown here is derived from an EMBL/GenBank/DDBJ whole genome shotgun (WGS) entry which is preliminary data.</text>
</comment>
<evidence type="ECO:0000259" key="1">
    <source>
        <dbReference type="Pfam" id="PF12353"/>
    </source>
</evidence>
<feature type="domain" description="Eukaryotic translation initiation factor 3 subunit G N-terminal" evidence="1">
    <location>
        <begin position="12"/>
        <end position="84"/>
    </location>
</feature>
<gene>
    <name evidence="2" type="ORF">E3N88_20277</name>
</gene>
<protein>
    <recommendedName>
        <fullName evidence="1">Eukaryotic translation initiation factor 3 subunit G N-terminal domain-containing protein</fullName>
    </recommendedName>
</protein>
<dbReference type="AlphaFoldDB" id="A0A5N6NH05"/>
<proteinExistence type="predicted"/>
<dbReference type="EMBL" id="SZYD01000011">
    <property type="protein sequence ID" value="KAD4888204.1"/>
    <property type="molecule type" value="Genomic_DNA"/>
</dbReference>
<dbReference type="InterPro" id="IPR024675">
    <property type="entry name" value="eIF3g_N"/>
</dbReference>
<dbReference type="Pfam" id="PF12353">
    <property type="entry name" value="eIF3g"/>
    <property type="match status" value="1"/>
</dbReference>
<reference evidence="2 3" key="1">
    <citation type="submission" date="2019-05" db="EMBL/GenBank/DDBJ databases">
        <title>Mikania micrantha, genome provides insights into the molecular mechanism of rapid growth.</title>
        <authorList>
            <person name="Liu B."/>
        </authorList>
    </citation>
    <scope>NUCLEOTIDE SEQUENCE [LARGE SCALE GENOMIC DNA]</scope>
    <source>
        <strain evidence="2">NLD-2019</strain>
        <tissue evidence="2">Leaf</tissue>
    </source>
</reference>
<evidence type="ECO:0000313" key="2">
    <source>
        <dbReference type="EMBL" id="KAD4888204.1"/>
    </source>
</evidence>
<evidence type="ECO:0000313" key="3">
    <source>
        <dbReference type="Proteomes" id="UP000326396"/>
    </source>
</evidence>
<dbReference type="Proteomes" id="UP000326396">
    <property type="component" value="Linkage Group LG19"/>
</dbReference>
<dbReference type="OrthoDB" id="1699438at2759"/>
<accession>A0A5N6NH05</accession>